<gene>
    <name evidence="2" type="ORF">SAMN05444277_11288</name>
</gene>
<dbReference type="EMBL" id="FOXQ01000012">
    <property type="protein sequence ID" value="SFQ44070.1"/>
    <property type="molecule type" value="Genomic_DNA"/>
</dbReference>
<evidence type="ECO:0000313" key="3">
    <source>
        <dbReference type="Proteomes" id="UP000199031"/>
    </source>
</evidence>
<reference evidence="2 3" key="1">
    <citation type="submission" date="2016-10" db="EMBL/GenBank/DDBJ databases">
        <authorList>
            <person name="de Groot N.N."/>
        </authorList>
    </citation>
    <scope>NUCLEOTIDE SEQUENCE [LARGE SCALE GENOMIC DNA]</scope>
    <source>
        <strain evidence="2 3">DSM 28286</strain>
    </source>
</reference>
<keyword evidence="1" id="KW-0732">Signal</keyword>
<dbReference type="PANTHER" id="PTHR33321:SF12">
    <property type="entry name" value="PLANT BASIC SECRETORY PROTEIN (BSP) FAMILY PROTEIN"/>
    <property type="match status" value="1"/>
</dbReference>
<dbReference type="AlphaFoldDB" id="A0A1I5YIR0"/>
<dbReference type="STRING" id="1465490.SAMN05444277_11288"/>
<protein>
    <submittedName>
        <fullName evidence="2">Peptidase</fullName>
    </submittedName>
</protein>
<name>A0A1I5YIR0_9BACT</name>
<proteinExistence type="predicted"/>
<organism evidence="2 3">
    <name type="scientific">Parafilimonas terrae</name>
    <dbReference type="NCBI Taxonomy" id="1465490"/>
    <lineage>
        <taxon>Bacteria</taxon>
        <taxon>Pseudomonadati</taxon>
        <taxon>Bacteroidota</taxon>
        <taxon>Chitinophagia</taxon>
        <taxon>Chitinophagales</taxon>
        <taxon>Chitinophagaceae</taxon>
        <taxon>Parafilimonas</taxon>
    </lineage>
</organism>
<dbReference type="Pfam" id="PF04450">
    <property type="entry name" value="BSP"/>
    <property type="match status" value="1"/>
</dbReference>
<keyword evidence="3" id="KW-1185">Reference proteome</keyword>
<accession>A0A1I5YIR0</accession>
<dbReference type="RefSeq" id="WP_177191950.1">
    <property type="nucleotide sequence ID" value="NZ_FOXQ01000012.1"/>
</dbReference>
<dbReference type="Proteomes" id="UP000199031">
    <property type="component" value="Unassembled WGS sequence"/>
</dbReference>
<sequence>MVKKILFIVLCFTAVQTFGQNLSKDTVPAELYGEWYNKKNGDLLYGFYNKAVVYHEQVWKYAVIKKNDKQVLIEIFNDGGQKIALNIKIKKSTIVINPSDGESAACTNKLSDCYVTHDLPEFTAPVFKEGFIYFSGLIADYDGDAKNFIVTSDQLFEGQQKLYLVTIQPDGYFSVEIPQTNPTVLLAFTPVQPVFPYVVPGSHLFVIIKPNHEIAFSGNGAALAREDQFLRETKQVYLSDPADHLEEIKGAPPEQYKKYFLAGQRKAEAVLDSIYATKTISPAIYQMHKLDIKYATYQYLLSYNIYMKQANQQFKSVELPVSYFDFLHGLQDGETASIAQAYPSYLNVLNADDNLNQLFAPLLHDKQFQDSLNRIGGTIETIALVYHSLYNKWKDVNERQASLLKNIYEERNNNTQLKSIINNNQKEVDEILNKYKDISMCYILVPVFTKYLNDSLGWQRGVATDLVIPANIARKLINENIKIPDGYFDVRDAMFTDTFVARYMKKINDTHVPTPTTQTKQPDFVNDWSYISKEGIVSNDTIHKNGYTLIFINKYQTFPDSTKAKMIDAFFKIYPEEVAIYNSLAPKQVTFVIDPEYTGVAASGDSLTRFNPKWYEQNPNDIDVVTHEVMHIVQAYRNHSLPSWVTEGIADFVRYTLGVNNASANWSLTPFNAGQSYTNSYRITARFFVWIVNKYDKDFVKKLNAAMRDNIYDHTFWEKITGKTVDELWSQYAASPAIQELR</sequence>
<evidence type="ECO:0000313" key="2">
    <source>
        <dbReference type="EMBL" id="SFQ44070.1"/>
    </source>
</evidence>
<dbReference type="PANTHER" id="PTHR33321">
    <property type="match status" value="1"/>
</dbReference>
<dbReference type="InterPro" id="IPR007541">
    <property type="entry name" value="Uncharacterised_BSP"/>
</dbReference>
<feature type="signal peptide" evidence="1">
    <location>
        <begin position="1"/>
        <end position="19"/>
    </location>
</feature>
<evidence type="ECO:0000256" key="1">
    <source>
        <dbReference type="SAM" id="SignalP"/>
    </source>
</evidence>
<feature type="chain" id="PRO_5011527549" evidence="1">
    <location>
        <begin position="20"/>
        <end position="742"/>
    </location>
</feature>